<proteinExistence type="predicted"/>
<dbReference type="EMBL" id="CP087831">
    <property type="protein sequence ID" value="UZA04755.1"/>
    <property type="molecule type" value="Genomic_DNA"/>
</dbReference>
<organism evidence="1 2">
    <name type="scientific">Moraxella bovis</name>
    <dbReference type="NCBI Taxonomy" id="476"/>
    <lineage>
        <taxon>Bacteria</taxon>
        <taxon>Pseudomonadati</taxon>
        <taxon>Pseudomonadota</taxon>
        <taxon>Gammaproteobacteria</taxon>
        <taxon>Moraxellales</taxon>
        <taxon>Moraxellaceae</taxon>
        <taxon>Moraxella</taxon>
    </lineage>
</organism>
<gene>
    <name evidence="1" type="ORF">LP092_15420</name>
</gene>
<protein>
    <submittedName>
        <fullName evidence="1">Uncharacterized protein</fullName>
    </submittedName>
</protein>
<keyword evidence="2" id="KW-1185">Reference proteome</keyword>
<keyword evidence="1" id="KW-0614">Plasmid</keyword>
<name>A0ABY6MCV3_MORBO</name>
<geneLocation type="plasmid" evidence="1 2">
    <name>unnamed1</name>
</geneLocation>
<dbReference type="RefSeq" id="WP_264697320.1">
    <property type="nucleotide sequence ID" value="NZ_CP087831.1"/>
</dbReference>
<sequence length="692" mass="81558">MINQGVILKPEHKTNLFRQKILDKRNIDPKKLYFLHNVRNGIDLDSEKLAMLEQKIRHIRQSLPNQNINHNKTTESSIQESHRICIIYGYFDNPDDIEYRQISDMTDVEFYQLIDIGYHFIIPFCGNNESDDDLKWINPDDFMSDIKLPKSLLICKYYGLYSQAKLFLDNIANIKQYTKNTYDKIHQVQAEYDKNFTHIILHENKELACQPVFEKFYKQNKRLHLDSKAKKLYMAYTDVINGFYFLVENMLKYRLIFEHSTHHNIISANQINFILSQINNALKNALLFNSSLSEITNLTKQGICVNFELLPVSDLNKNTDILEYLKDILISLKHLINNHTPKFIINFFYFLLNLIENELSHTNYLPKIPTSLDKYTKKDIIKNYANITISKNPVSLYVNYCFNESSNYDKNCLYQQVLIFDDITKKHNSIIKNNTSIENAVYINYDTPKRVVYELSELPIHNIKHLSLFLSDYFEQILDKIEEYNSGLVSEYLKDNLIDDEHFRTLNQKQRQAYIYYKMHKFDDEIGEHLISLASEKIVLKAIHIRPKYGKSDDFLDIHHLFGHTELSEHYFGQMGVCLLDLGFDAYGVRQRLCLGSDKILASNQCLWQNIPSKLPDWLYIEPMAFEFSLDTWFDEYSKTFLKNWFEDNHHIKTQTSLVESIVLEKPLSTNHQSVLVVNVLGSQKFEYLAKT</sequence>
<evidence type="ECO:0000313" key="1">
    <source>
        <dbReference type="EMBL" id="UZA04755.1"/>
    </source>
</evidence>
<dbReference type="Proteomes" id="UP001163632">
    <property type="component" value="Plasmid unnamed1"/>
</dbReference>
<reference evidence="1" key="1">
    <citation type="journal article" date="2022" name="BMC Microbiol.">
        <title>Whole genome sequencing of Moraxella bovis strains from North America reveals two genotypes with different genetic determinants.</title>
        <authorList>
            <person name="Wynn E.L."/>
            <person name="Hille M.M."/>
            <person name="Loy J.D."/>
            <person name="Schuller G."/>
            <person name="Kuhn K.L."/>
            <person name="Dickey A.M."/>
            <person name="Bono J.L."/>
            <person name="Clawson M.L."/>
        </authorList>
    </citation>
    <scope>NUCLEOTIDE SEQUENCE</scope>
    <source>
        <strain evidence="1">SAM102599</strain>
    </source>
</reference>
<accession>A0ABY6MCV3</accession>
<evidence type="ECO:0000313" key="2">
    <source>
        <dbReference type="Proteomes" id="UP001163632"/>
    </source>
</evidence>